<proteinExistence type="inferred from homology"/>
<dbReference type="PANTHER" id="PTHR34148">
    <property type="entry name" value="ADENOSYLCOBINAMIDE-GDP RIBAZOLETRANSFERASE"/>
    <property type="match status" value="1"/>
</dbReference>
<evidence type="ECO:0000256" key="18">
    <source>
        <dbReference type="ARBA" id="ARBA00049504"/>
    </source>
</evidence>
<evidence type="ECO:0000313" key="21">
    <source>
        <dbReference type="Proteomes" id="UP000095488"/>
    </source>
</evidence>
<comment type="pathway">
    <text evidence="3 19">Cofactor biosynthesis; adenosylcobalamin biosynthesis; adenosylcobalamin from cob(II)yrinate a,c-diamide: step 7/7.</text>
</comment>
<feature type="transmembrane region" description="Helical" evidence="19">
    <location>
        <begin position="185"/>
        <end position="216"/>
    </location>
</feature>
<protein>
    <recommendedName>
        <fullName evidence="6 19">Adenosylcobinamide-GDP ribazoletransferase</fullName>
        <ecNumber evidence="5 19">2.7.8.26</ecNumber>
    </recommendedName>
    <alternativeName>
        <fullName evidence="16 19">Cobalamin synthase</fullName>
    </alternativeName>
    <alternativeName>
        <fullName evidence="15 19">Cobalamin-5'-phosphate synthase</fullName>
    </alternativeName>
</protein>
<keyword evidence="21" id="KW-1185">Reference proteome</keyword>
<evidence type="ECO:0000256" key="13">
    <source>
        <dbReference type="ARBA" id="ARBA00023136"/>
    </source>
</evidence>
<comment type="cofactor">
    <cofactor evidence="1 19">
        <name>Mg(2+)</name>
        <dbReference type="ChEBI" id="CHEBI:18420"/>
    </cofactor>
</comment>
<comment type="catalytic activity">
    <reaction evidence="18 19">
        <text>alpha-ribazole 5'-phosphate + adenosylcob(III)inamide-GDP = adenosylcob(III)alamin 5'-phosphate + GMP + H(+)</text>
        <dbReference type="Rhea" id="RHEA:23560"/>
        <dbReference type="ChEBI" id="CHEBI:15378"/>
        <dbReference type="ChEBI" id="CHEBI:57918"/>
        <dbReference type="ChEBI" id="CHEBI:58115"/>
        <dbReference type="ChEBI" id="CHEBI:60487"/>
        <dbReference type="ChEBI" id="CHEBI:60493"/>
        <dbReference type="EC" id="2.7.8.26"/>
    </reaction>
</comment>
<dbReference type="RefSeq" id="WP_055260128.1">
    <property type="nucleotide sequence ID" value="NZ_CABIXL010000008.1"/>
</dbReference>
<keyword evidence="7 19" id="KW-1003">Cell membrane</keyword>
<keyword evidence="12 19" id="KW-1133">Transmembrane helix</keyword>
<sequence length="251" mass="28475">MKNYLKGFLMAMGMFTSIPVRYHNWDDDGAKHMLIFYPLVGFIIGMLWFLLFKVLTIFNLPVIIITAILMLFPYFITGFLHLDGFMDLCDAMLSRRNKEEKLRILKDSHTGAFAVISLACLFVLNYSGVSTLINKNELMLSLIFIPAISRSFMAIMMFFNESMEQSSLVKYFKQNVGKVDKVLSIMFLCIILCVFVILFGIFGLIVSLIVLFIVFYMMKKPIKELGGISGDIAGYGLVICETLLILALAII</sequence>
<evidence type="ECO:0000256" key="2">
    <source>
        <dbReference type="ARBA" id="ARBA00004651"/>
    </source>
</evidence>
<evidence type="ECO:0000256" key="6">
    <source>
        <dbReference type="ARBA" id="ARBA00015850"/>
    </source>
</evidence>
<evidence type="ECO:0000256" key="17">
    <source>
        <dbReference type="ARBA" id="ARBA00048623"/>
    </source>
</evidence>
<comment type="similarity">
    <text evidence="4 19">Belongs to the CobS family.</text>
</comment>
<evidence type="ECO:0000256" key="8">
    <source>
        <dbReference type="ARBA" id="ARBA00022573"/>
    </source>
</evidence>
<dbReference type="InterPro" id="IPR003805">
    <property type="entry name" value="CobS"/>
</dbReference>
<organism evidence="20 21">
    <name type="scientific">Sarcina ventriculi</name>
    <name type="common">Clostridium ventriculi</name>
    <dbReference type="NCBI Taxonomy" id="1267"/>
    <lineage>
        <taxon>Bacteria</taxon>
        <taxon>Bacillati</taxon>
        <taxon>Bacillota</taxon>
        <taxon>Clostridia</taxon>
        <taxon>Eubacteriales</taxon>
        <taxon>Clostridiaceae</taxon>
        <taxon>Sarcina</taxon>
    </lineage>
</organism>
<name>A0ABM9US95_SARVE</name>
<reference evidence="20 21" key="1">
    <citation type="submission" date="2015-09" db="EMBL/GenBank/DDBJ databases">
        <authorList>
            <consortium name="Pathogen Informatics"/>
        </authorList>
    </citation>
    <scope>NUCLEOTIDE SEQUENCE [LARGE SCALE GENOMIC DNA]</scope>
    <source>
        <strain evidence="20 21">2789STDY5834858</strain>
    </source>
</reference>
<evidence type="ECO:0000256" key="5">
    <source>
        <dbReference type="ARBA" id="ARBA00013200"/>
    </source>
</evidence>
<feature type="transmembrane region" description="Helical" evidence="19">
    <location>
        <begin position="34"/>
        <end position="51"/>
    </location>
</feature>
<gene>
    <name evidence="19" type="primary">cobS</name>
    <name evidence="20" type="ORF">ERS852473_02137</name>
</gene>
<keyword evidence="10 19" id="KW-0812">Transmembrane</keyword>
<comment type="subcellular location">
    <subcellularLocation>
        <location evidence="2 19">Cell membrane</location>
        <topology evidence="2 19">Multi-pass membrane protein</topology>
    </subcellularLocation>
</comment>
<evidence type="ECO:0000256" key="14">
    <source>
        <dbReference type="ARBA" id="ARBA00025228"/>
    </source>
</evidence>
<evidence type="ECO:0000256" key="19">
    <source>
        <dbReference type="HAMAP-Rule" id="MF_00719"/>
    </source>
</evidence>
<comment type="function">
    <text evidence="14 19">Joins adenosylcobinamide-GDP and alpha-ribazole to generate adenosylcobalamin (Ado-cobalamin). Also synthesizes adenosylcobalamin 5'-phosphate from adenosylcobinamide-GDP and alpha-ribazole 5'-phosphate.</text>
</comment>
<dbReference type="Pfam" id="PF02654">
    <property type="entry name" value="CobS"/>
    <property type="match status" value="1"/>
</dbReference>
<keyword evidence="11 19" id="KW-0460">Magnesium</keyword>
<evidence type="ECO:0000256" key="9">
    <source>
        <dbReference type="ARBA" id="ARBA00022679"/>
    </source>
</evidence>
<feature type="transmembrane region" description="Helical" evidence="19">
    <location>
        <begin position="138"/>
        <end position="159"/>
    </location>
</feature>
<keyword evidence="13 19" id="KW-0472">Membrane</keyword>
<comment type="caution">
    <text evidence="20">The sequence shown here is derived from an EMBL/GenBank/DDBJ whole genome shotgun (WGS) entry which is preliminary data.</text>
</comment>
<evidence type="ECO:0000256" key="12">
    <source>
        <dbReference type="ARBA" id="ARBA00022989"/>
    </source>
</evidence>
<dbReference type="HAMAP" id="MF_00719">
    <property type="entry name" value="CobS"/>
    <property type="match status" value="1"/>
</dbReference>
<feature type="transmembrane region" description="Helical" evidence="19">
    <location>
        <begin position="58"/>
        <end position="76"/>
    </location>
</feature>
<evidence type="ECO:0000256" key="1">
    <source>
        <dbReference type="ARBA" id="ARBA00001946"/>
    </source>
</evidence>
<dbReference type="EMBL" id="CYZR01000008">
    <property type="protein sequence ID" value="CUO18249.1"/>
    <property type="molecule type" value="Genomic_DNA"/>
</dbReference>
<dbReference type="Proteomes" id="UP000095488">
    <property type="component" value="Unassembled WGS sequence"/>
</dbReference>
<evidence type="ECO:0000256" key="10">
    <source>
        <dbReference type="ARBA" id="ARBA00022692"/>
    </source>
</evidence>
<evidence type="ECO:0000256" key="15">
    <source>
        <dbReference type="ARBA" id="ARBA00032605"/>
    </source>
</evidence>
<feature type="transmembrane region" description="Helical" evidence="19">
    <location>
        <begin position="228"/>
        <end position="250"/>
    </location>
</feature>
<keyword evidence="9 19" id="KW-0808">Transferase</keyword>
<evidence type="ECO:0000313" key="20">
    <source>
        <dbReference type="EMBL" id="CUO18249.1"/>
    </source>
</evidence>
<keyword evidence="8 19" id="KW-0169">Cobalamin biosynthesis</keyword>
<feature type="transmembrane region" description="Helical" evidence="19">
    <location>
        <begin position="108"/>
        <end position="126"/>
    </location>
</feature>
<dbReference type="PANTHER" id="PTHR34148:SF1">
    <property type="entry name" value="ADENOSYLCOBINAMIDE-GDP RIBAZOLETRANSFERASE"/>
    <property type="match status" value="1"/>
</dbReference>
<evidence type="ECO:0000256" key="4">
    <source>
        <dbReference type="ARBA" id="ARBA00010561"/>
    </source>
</evidence>
<comment type="catalytic activity">
    <reaction evidence="17 19">
        <text>alpha-ribazole + adenosylcob(III)inamide-GDP = adenosylcob(III)alamin + GMP + H(+)</text>
        <dbReference type="Rhea" id="RHEA:16049"/>
        <dbReference type="ChEBI" id="CHEBI:10329"/>
        <dbReference type="ChEBI" id="CHEBI:15378"/>
        <dbReference type="ChEBI" id="CHEBI:18408"/>
        <dbReference type="ChEBI" id="CHEBI:58115"/>
        <dbReference type="ChEBI" id="CHEBI:60487"/>
        <dbReference type="EC" id="2.7.8.26"/>
    </reaction>
</comment>
<evidence type="ECO:0000256" key="7">
    <source>
        <dbReference type="ARBA" id="ARBA00022475"/>
    </source>
</evidence>
<evidence type="ECO:0000256" key="16">
    <source>
        <dbReference type="ARBA" id="ARBA00032853"/>
    </source>
</evidence>
<dbReference type="EC" id="2.7.8.26" evidence="5 19"/>
<evidence type="ECO:0000256" key="11">
    <source>
        <dbReference type="ARBA" id="ARBA00022842"/>
    </source>
</evidence>
<accession>A0ABM9US95</accession>
<evidence type="ECO:0000256" key="3">
    <source>
        <dbReference type="ARBA" id="ARBA00004663"/>
    </source>
</evidence>